<evidence type="ECO:0000313" key="2">
    <source>
        <dbReference type="EMBL" id="GJE98755.1"/>
    </source>
</evidence>
<protein>
    <submittedName>
        <fullName evidence="2">Uncharacterized protein</fullName>
    </submittedName>
</protein>
<feature type="region of interest" description="Disordered" evidence="1">
    <location>
        <begin position="141"/>
        <end position="164"/>
    </location>
</feature>
<name>A0A9P3LKW0_9APHY</name>
<dbReference type="Proteomes" id="UP000703269">
    <property type="component" value="Unassembled WGS sequence"/>
</dbReference>
<reference evidence="2 3" key="1">
    <citation type="submission" date="2021-08" db="EMBL/GenBank/DDBJ databases">
        <title>Draft Genome Sequence of Phanerochaete sordida strain YK-624.</title>
        <authorList>
            <person name="Mori T."/>
            <person name="Dohra H."/>
            <person name="Suzuki T."/>
            <person name="Kawagishi H."/>
            <person name="Hirai H."/>
        </authorList>
    </citation>
    <scope>NUCLEOTIDE SEQUENCE [LARGE SCALE GENOMIC DNA]</scope>
    <source>
        <strain evidence="2 3">YK-624</strain>
    </source>
</reference>
<accession>A0A9P3LKW0</accession>
<evidence type="ECO:0000256" key="1">
    <source>
        <dbReference type="SAM" id="MobiDB-lite"/>
    </source>
</evidence>
<dbReference type="EMBL" id="BPQB01000094">
    <property type="protein sequence ID" value="GJE98755.1"/>
    <property type="molecule type" value="Genomic_DNA"/>
</dbReference>
<sequence>MARQNDVPCLPPSLVPAHLEHDIWTLDDQPSATSWRRSEVVVSLTVKHLRALRPWDSALREQHRTRSAASLYQHRVDRRPLGGPVQHAQLRFCSPAKRTAAYKRLERIIVLLLSSIWAHSQASQIVKVKILASRRRYARSMAHPRSKYAQPRGPKGSPEIRVDA</sequence>
<keyword evidence="3" id="KW-1185">Reference proteome</keyword>
<organism evidence="2 3">
    <name type="scientific">Phanerochaete sordida</name>
    <dbReference type="NCBI Taxonomy" id="48140"/>
    <lineage>
        <taxon>Eukaryota</taxon>
        <taxon>Fungi</taxon>
        <taxon>Dikarya</taxon>
        <taxon>Basidiomycota</taxon>
        <taxon>Agaricomycotina</taxon>
        <taxon>Agaricomycetes</taxon>
        <taxon>Polyporales</taxon>
        <taxon>Phanerochaetaceae</taxon>
        <taxon>Phanerochaete</taxon>
    </lineage>
</organism>
<dbReference type="AlphaFoldDB" id="A0A9P3LKW0"/>
<comment type="caution">
    <text evidence="2">The sequence shown here is derived from an EMBL/GenBank/DDBJ whole genome shotgun (WGS) entry which is preliminary data.</text>
</comment>
<evidence type="ECO:0000313" key="3">
    <source>
        <dbReference type="Proteomes" id="UP000703269"/>
    </source>
</evidence>
<proteinExistence type="predicted"/>
<gene>
    <name evidence="2" type="ORF">PsYK624_149910</name>
</gene>